<evidence type="ECO:0000313" key="3">
    <source>
        <dbReference type="Proteomes" id="UP000214606"/>
    </source>
</evidence>
<protein>
    <submittedName>
        <fullName evidence="2">Esterase</fullName>
    </submittedName>
</protein>
<name>A0A164AA74_9BACI</name>
<proteinExistence type="predicted"/>
<gene>
    <name evidence="2" type="ORF">AP3564_10020</name>
</gene>
<dbReference type="GeneID" id="301125377"/>
<dbReference type="PANTHER" id="PTHR47381:SF3">
    <property type="entry name" value="ALPHA_BETA-HYDROLASES SUPERFAMILY PROTEIN"/>
    <property type="match status" value="1"/>
</dbReference>
<dbReference type="GO" id="GO:0008236">
    <property type="term" value="F:serine-type peptidase activity"/>
    <property type="evidence" value="ECO:0007669"/>
    <property type="project" value="InterPro"/>
</dbReference>
<accession>A0A223EB56</accession>
<feature type="domain" description="Peptidase S9 prolyl oligopeptidase catalytic" evidence="1">
    <location>
        <begin position="39"/>
        <end position="248"/>
    </location>
</feature>
<reference evidence="2 3" key="1">
    <citation type="submission" date="2016-10" db="EMBL/GenBank/DDBJ databases">
        <title>The whole genome sequencing and assembly of Aeribacillus pallidus KCTC3564 strain.</title>
        <authorList>
            <person name="Lee Y.-J."/>
            <person name="Park M.-K."/>
            <person name="Yi H."/>
            <person name="Bahn Y.-S."/>
            <person name="Kim J.F."/>
            <person name="Lee D.-W."/>
        </authorList>
    </citation>
    <scope>NUCLEOTIDE SEQUENCE [LARGE SCALE GENOMIC DNA]</scope>
    <source>
        <strain evidence="2 3">KCTC3564</strain>
    </source>
</reference>
<dbReference type="EMBL" id="CP017703">
    <property type="protein sequence ID" value="ASS92355.1"/>
    <property type="molecule type" value="Genomic_DNA"/>
</dbReference>
<dbReference type="KEGG" id="apak:AP3564_10020"/>
<accession>A0A164AA74</accession>
<dbReference type="SUPFAM" id="SSF53474">
    <property type="entry name" value="alpha/beta-Hydrolases"/>
    <property type="match status" value="1"/>
</dbReference>
<evidence type="ECO:0000259" key="1">
    <source>
        <dbReference type="Pfam" id="PF00326"/>
    </source>
</evidence>
<dbReference type="Gene3D" id="3.40.50.1820">
    <property type="entry name" value="alpha/beta hydrolase"/>
    <property type="match status" value="1"/>
</dbReference>
<dbReference type="AlphaFoldDB" id="A0A164AA74"/>
<evidence type="ECO:0000313" key="2">
    <source>
        <dbReference type="EMBL" id="ASS92355.1"/>
    </source>
</evidence>
<dbReference type="GO" id="GO:0006508">
    <property type="term" value="P:proteolysis"/>
    <property type="evidence" value="ECO:0007669"/>
    <property type="project" value="InterPro"/>
</dbReference>
<dbReference type="InterPro" id="IPR001375">
    <property type="entry name" value="Peptidase_S9_cat"/>
</dbReference>
<dbReference type="RefSeq" id="WP_066248429.1">
    <property type="nucleotide sequence ID" value="NZ_CP017703.1"/>
</dbReference>
<dbReference type="InterPro" id="IPR029058">
    <property type="entry name" value="AB_hydrolase_fold"/>
</dbReference>
<dbReference type="Pfam" id="PF00326">
    <property type="entry name" value="Peptidase_S9"/>
    <property type="match status" value="1"/>
</dbReference>
<sequence>MADNIPVLHVCKEDFIKDELPLVVFIHGFTSAKEHNLHIAYLLAEKGLRVVLPDAKFHGERDENLSEADLNLNFWNIVISSVKELEKIKNYFFEKELIDGKNIGVAGTSMGGVATLGALTQYPWIKAAVSLMGSPNYQEFFKYLVDSYQKAGYTFPLSEEEIQQQFDALYEYDLSVHKEALCNRPLLFWHGMKDQVVPFAPTYQFYEEIKPLYADNPEHLAFIAEKDAGHKVSRKGVLETVEWFVRHLR</sequence>
<dbReference type="Proteomes" id="UP000214606">
    <property type="component" value="Chromosome"/>
</dbReference>
<dbReference type="PANTHER" id="PTHR47381">
    <property type="entry name" value="ALPHA/BETA-HYDROLASES SUPERFAMILY PROTEIN"/>
    <property type="match status" value="1"/>
</dbReference>
<organism evidence="2 3">
    <name type="scientific">Aeribacillus pallidus</name>
    <dbReference type="NCBI Taxonomy" id="33936"/>
    <lineage>
        <taxon>Bacteria</taxon>
        <taxon>Bacillati</taxon>
        <taxon>Bacillota</taxon>
        <taxon>Bacilli</taxon>
        <taxon>Bacillales</taxon>
        <taxon>Bacillaceae</taxon>
        <taxon>Aeribacillus</taxon>
    </lineage>
</organism>